<dbReference type="PANTHER" id="PTHR42085">
    <property type="entry name" value="F-BOX DOMAIN-CONTAINING PROTEIN"/>
    <property type="match status" value="1"/>
</dbReference>
<organism evidence="1 2">
    <name type="scientific">Aspergillus lucknowensis</name>
    <dbReference type="NCBI Taxonomy" id="176173"/>
    <lineage>
        <taxon>Eukaryota</taxon>
        <taxon>Fungi</taxon>
        <taxon>Dikarya</taxon>
        <taxon>Ascomycota</taxon>
        <taxon>Pezizomycotina</taxon>
        <taxon>Eurotiomycetes</taxon>
        <taxon>Eurotiomycetidae</taxon>
        <taxon>Eurotiales</taxon>
        <taxon>Aspergillaceae</taxon>
        <taxon>Aspergillus</taxon>
        <taxon>Aspergillus subgen. Nidulantes</taxon>
    </lineage>
</organism>
<name>A0ABR4LS88_9EURO</name>
<dbReference type="Proteomes" id="UP001610432">
    <property type="component" value="Unassembled WGS sequence"/>
</dbReference>
<dbReference type="GeneID" id="98139362"/>
<accession>A0ABR4LS88</accession>
<reference evidence="1 2" key="1">
    <citation type="submission" date="2024-07" db="EMBL/GenBank/DDBJ databases">
        <title>Section-level genome sequencing and comparative genomics of Aspergillus sections Usti and Cavernicolus.</title>
        <authorList>
            <consortium name="Lawrence Berkeley National Laboratory"/>
            <person name="Nybo J.L."/>
            <person name="Vesth T.C."/>
            <person name="Theobald S."/>
            <person name="Frisvad J.C."/>
            <person name="Larsen T.O."/>
            <person name="Kjaerboelling I."/>
            <person name="Rothschild-Mancinelli K."/>
            <person name="Lyhne E.K."/>
            <person name="Kogle M.E."/>
            <person name="Barry K."/>
            <person name="Clum A."/>
            <person name="Na H."/>
            <person name="Ledsgaard L."/>
            <person name="Lin J."/>
            <person name="Lipzen A."/>
            <person name="Kuo A."/>
            <person name="Riley R."/>
            <person name="Mondo S."/>
            <person name="Labutti K."/>
            <person name="Haridas S."/>
            <person name="Pangalinan J."/>
            <person name="Salamov A.A."/>
            <person name="Simmons B.A."/>
            <person name="Magnuson J.K."/>
            <person name="Chen J."/>
            <person name="Drula E."/>
            <person name="Henrissat B."/>
            <person name="Wiebenga A."/>
            <person name="Lubbers R.J."/>
            <person name="Gomes A.C."/>
            <person name="Macurrencykelacurrency M.R."/>
            <person name="Stajich J."/>
            <person name="Grigoriev I.V."/>
            <person name="Mortensen U.H."/>
            <person name="De Vries R.P."/>
            <person name="Baker S.E."/>
            <person name="Andersen M.R."/>
        </authorList>
    </citation>
    <scope>NUCLEOTIDE SEQUENCE [LARGE SCALE GENOMIC DNA]</scope>
    <source>
        <strain evidence="1 2">CBS 449.75</strain>
    </source>
</reference>
<dbReference type="RefSeq" id="XP_070886236.1">
    <property type="nucleotide sequence ID" value="XM_071024290.1"/>
</dbReference>
<keyword evidence="2" id="KW-1185">Reference proteome</keyword>
<dbReference type="PANTHER" id="PTHR42085:SF2">
    <property type="entry name" value="F-BOX DOMAIN-CONTAINING PROTEIN"/>
    <property type="match status" value="1"/>
</dbReference>
<dbReference type="InterPro" id="IPR038883">
    <property type="entry name" value="AN11006-like"/>
</dbReference>
<dbReference type="EMBL" id="JBFXLQ010000020">
    <property type="protein sequence ID" value="KAL2867257.1"/>
    <property type="molecule type" value="Genomic_DNA"/>
</dbReference>
<gene>
    <name evidence="1" type="ORF">BJX67DRAFT_108851</name>
</gene>
<comment type="caution">
    <text evidence="1">The sequence shown here is derived from an EMBL/GenBank/DDBJ whole genome shotgun (WGS) entry which is preliminary data.</text>
</comment>
<protein>
    <recommendedName>
        <fullName evidence="3">F-box domain-containing protein</fullName>
    </recommendedName>
</protein>
<evidence type="ECO:0008006" key="3">
    <source>
        <dbReference type="Google" id="ProtNLM"/>
    </source>
</evidence>
<evidence type="ECO:0000313" key="1">
    <source>
        <dbReference type="EMBL" id="KAL2867257.1"/>
    </source>
</evidence>
<sequence>MAPLGRVLHSPARILLTISGQRPRVLPVRAYPCIGTAYPLLGSYIDLYRGAIQIFTQPDTKMSSLLSLPLELRHQIYRHVFSLPTSQSPSPHGPHTKDSIPPEFTTMPNTFLALLSVNRQIHAEAMPLLFAESFFKLDIDIPAITRFLRGIGPRRRKYIRCLGFHFTSKALHELHTNVPNMQILVQECLVYCERIELLELVVPTRMDEGYLLAWGSAAFIRPAGVPSYPKVFLGVEQLEALDSVGELRIVGDLDELLVCEEDRAWFRAFGEGRKPCGLGREGGTTSVVFVDRKAAS</sequence>
<evidence type="ECO:0000313" key="2">
    <source>
        <dbReference type="Proteomes" id="UP001610432"/>
    </source>
</evidence>
<proteinExistence type="predicted"/>